<keyword evidence="5 17" id="KW-0732">Signal</keyword>
<evidence type="ECO:0000256" key="12">
    <source>
        <dbReference type="ARBA" id="ARBA00023326"/>
    </source>
</evidence>
<dbReference type="Proteomes" id="UP000233524">
    <property type="component" value="Unassembled WGS sequence"/>
</dbReference>
<proteinExistence type="inferred from homology"/>
<dbReference type="EMBL" id="NLAX01001584">
    <property type="protein sequence ID" value="PKS05630.1"/>
    <property type="molecule type" value="Genomic_DNA"/>
</dbReference>
<keyword evidence="3" id="KW-0964">Secreted</keyword>
<keyword evidence="20" id="KW-1185">Reference proteome</keyword>
<comment type="caution">
    <text evidence="19">The sequence shown here is derived from an EMBL/GenBank/DDBJ whole genome shotgun (WGS) entry which is preliminary data.</text>
</comment>
<feature type="chain" id="PRO_5014788101" description="lytic cellulose monooxygenase (C4-dehydrogenating)" evidence="17">
    <location>
        <begin position="23"/>
        <end position="405"/>
    </location>
</feature>
<evidence type="ECO:0000313" key="19">
    <source>
        <dbReference type="EMBL" id="PKS05630.1"/>
    </source>
</evidence>
<keyword evidence="6" id="KW-0136">Cellulose degradation</keyword>
<comment type="cofactor">
    <cofactor evidence="1">
        <name>Cu(2+)</name>
        <dbReference type="ChEBI" id="CHEBI:29036"/>
    </cofactor>
</comment>
<feature type="region of interest" description="Disordered" evidence="16">
    <location>
        <begin position="248"/>
        <end position="405"/>
    </location>
</feature>
<dbReference type="PANTHER" id="PTHR33353:SF6">
    <property type="entry name" value="ENDOGLUCANASE IV"/>
    <property type="match status" value="1"/>
</dbReference>
<evidence type="ECO:0000256" key="8">
    <source>
        <dbReference type="ARBA" id="ARBA00023008"/>
    </source>
</evidence>
<dbReference type="GO" id="GO:0030245">
    <property type="term" value="P:cellulose catabolic process"/>
    <property type="evidence" value="ECO:0007669"/>
    <property type="project" value="UniProtKB-KW"/>
</dbReference>
<keyword evidence="9" id="KW-0503">Monooxygenase</keyword>
<evidence type="ECO:0000256" key="11">
    <source>
        <dbReference type="ARBA" id="ARBA00023277"/>
    </source>
</evidence>
<dbReference type="GO" id="GO:0005576">
    <property type="term" value="C:extracellular region"/>
    <property type="evidence" value="ECO:0007669"/>
    <property type="project" value="UniProtKB-SubCell"/>
</dbReference>
<dbReference type="AlphaFoldDB" id="A0A2N3MZN7"/>
<dbReference type="InParanoid" id="A0A2N3MZN7"/>
<evidence type="ECO:0000256" key="4">
    <source>
        <dbReference type="ARBA" id="ARBA00022723"/>
    </source>
</evidence>
<evidence type="ECO:0000256" key="13">
    <source>
        <dbReference type="ARBA" id="ARBA00044502"/>
    </source>
</evidence>
<feature type="domain" description="Auxiliary Activity family 9 catalytic" evidence="18">
    <location>
        <begin position="17"/>
        <end position="235"/>
    </location>
</feature>
<evidence type="ECO:0000256" key="1">
    <source>
        <dbReference type="ARBA" id="ARBA00001973"/>
    </source>
</evidence>
<dbReference type="OrthoDB" id="4849160at2759"/>
<feature type="compositionally biased region" description="Polar residues" evidence="16">
    <location>
        <begin position="276"/>
        <end position="305"/>
    </location>
</feature>
<dbReference type="VEuPathDB" id="FungiDB:jhhlp_008149"/>
<evidence type="ECO:0000259" key="18">
    <source>
        <dbReference type="Pfam" id="PF03443"/>
    </source>
</evidence>
<dbReference type="InterPro" id="IPR049892">
    <property type="entry name" value="AA9"/>
</dbReference>
<comment type="catalytic activity">
    <reaction evidence="14">
        <text>[(1-&gt;4)-beta-D-glucosyl]n+m + reduced acceptor + O2 = 4-dehydro-beta-D-glucosyl-[(1-&gt;4)-beta-D-glucosyl]n-1 + [(1-&gt;4)-beta-D-glucosyl]m + acceptor + H2O.</text>
        <dbReference type="EC" id="1.14.99.56"/>
    </reaction>
</comment>
<dbReference type="PANTHER" id="PTHR33353">
    <property type="entry name" value="PUTATIVE (AFU_ORTHOLOGUE AFUA_1G12560)-RELATED"/>
    <property type="match status" value="1"/>
</dbReference>
<keyword evidence="12" id="KW-0624">Polysaccharide degradation</keyword>
<evidence type="ECO:0000313" key="20">
    <source>
        <dbReference type="Proteomes" id="UP000233524"/>
    </source>
</evidence>
<protein>
    <recommendedName>
        <fullName evidence="15">lytic cellulose monooxygenase (C4-dehydrogenating)</fullName>
        <ecNumber evidence="15">1.14.99.56</ecNumber>
    </recommendedName>
</protein>
<dbReference type="STRING" id="41688.A0A2N3MZN7"/>
<feature type="compositionally biased region" description="Acidic residues" evidence="16">
    <location>
        <begin position="307"/>
        <end position="405"/>
    </location>
</feature>
<reference evidence="19 20" key="1">
    <citation type="journal article" date="2017" name="G3 (Bethesda)">
        <title>First Draft Genome Sequence of the Pathogenic Fungus Lomentospora prolificans (Formerly Scedosporium prolificans).</title>
        <authorList>
            <person name="Luo R."/>
            <person name="Zimin A."/>
            <person name="Workman R."/>
            <person name="Fan Y."/>
            <person name="Pertea G."/>
            <person name="Grossman N."/>
            <person name="Wear M.P."/>
            <person name="Jia B."/>
            <person name="Miller H."/>
            <person name="Casadevall A."/>
            <person name="Timp W."/>
            <person name="Zhang S.X."/>
            <person name="Salzberg S.L."/>
        </authorList>
    </citation>
    <scope>NUCLEOTIDE SEQUENCE [LARGE SCALE GENOMIC DNA]</scope>
    <source>
        <strain evidence="19 20">JHH-5317</strain>
    </source>
</reference>
<evidence type="ECO:0000256" key="17">
    <source>
        <dbReference type="SAM" id="SignalP"/>
    </source>
</evidence>
<dbReference type="GO" id="GO:0004497">
    <property type="term" value="F:monooxygenase activity"/>
    <property type="evidence" value="ECO:0007669"/>
    <property type="project" value="UniProtKB-KW"/>
</dbReference>
<comment type="subcellular location">
    <subcellularLocation>
        <location evidence="2">Secreted</location>
    </subcellularLocation>
</comment>
<evidence type="ECO:0000256" key="10">
    <source>
        <dbReference type="ARBA" id="ARBA00023157"/>
    </source>
</evidence>
<sequence length="405" mass="42913">MKQIASILFSAALVAAHGYVDTATIGGQSYTFYQPYQDPYMNPAPERVSRAIAGNGPVEDLTSIDLQCGGYSAGGVVGSSPAPLHAKAAAGSTVTLNWTLWPESHVGPVITYMARCPDEGCDDWLPGTEQVWFKVQEGGRQGTSNTWAVTPLMTAGNSGVQYTIPSCLKPGYYLVRHELIALHASYQYPGVQFYPGCHQLEVTGSGSIEPSDLVAFPGAYSPSDPGITYDAYKATTYTIPGPALFSCNGGNEIPNPDPVPDTTSPVSTPSVPSVTARTSATDVSVTIQPNPTTFSTVPVPATTSVADPEEDDAEEEECDAEEGEDECDGTDEDVEEDEEEGEGESGEDVGGDDTEECDAEEGADECDASEEDEEEVEEGEDDEECDAEEGEDECDASEEDAEEVL</sequence>
<evidence type="ECO:0000256" key="9">
    <source>
        <dbReference type="ARBA" id="ARBA00023033"/>
    </source>
</evidence>
<dbReference type="Gene3D" id="2.70.50.70">
    <property type="match status" value="1"/>
</dbReference>
<accession>A0A2N3MZN7</accession>
<comment type="similarity">
    <text evidence="13">Belongs to the polysaccharide monooxygenase AA9 family.</text>
</comment>
<dbReference type="InterPro" id="IPR005103">
    <property type="entry name" value="AA9_LPMO"/>
</dbReference>
<keyword evidence="8" id="KW-0186">Copper</keyword>
<gene>
    <name evidence="19" type="ORF">jhhlp_008149</name>
</gene>
<evidence type="ECO:0000256" key="2">
    <source>
        <dbReference type="ARBA" id="ARBA00004613"/>
    </source>
</evidence>
<feature type="compositionally biased region" description="Low complexity" evidence="16">
    <location>
        <begin position="260"/>
        <end position="275"/>
    </location>
</feature>
<dbReference type="EC" id="1.14.99.56" evidence="15"/>
<feature type="signal peptide" evidence="17">
    <location>
        <begin position="1"/>
        <end position="22"/>
    </location>
</feature>
<dbReference type="CDD" id="cd21175">
    <property type="entry name" value="LPMO_AA9"/>
    <property type="match status" value="1"/>
</dbReference>
<evidence type="ECO:0000256" key="5">
    <source>
        <dbReference type="ARBA" id="ARBA00022729"/>
    </source>
</evidence>
<name>A0A2N3MZN7_9PEZI</name>
<dbReference type="Pfam" id="PF03443">
    <property type="entry name" value="AA9"/>
    <property type="match status" value="1"/>
</dbReference>
<evidence type="ECO:0000256" key="3">
    <source>
        <dbReference type="ARBA" id="ARBA00022525"/>
    </source>
</evidence>
<evidence type="ECO:0000256" key="16">
    <source>
        <dbReference type="SAM" id="MobiDB-lite"/>
    </source>
</evidence>
<keyword evidence="4" id="KW-0479">Metal-binding</keyword>
<keyword evidence="10" id="KW-1015">Disulfide bond</keyword>
<evidence type="ECO:0000256" key="7">
    <source>
        <dbReference type="ARBA" id="ARBA00023002"/>
    </source>
</evidence>
<evidence type="ECO:0000256" key="15">
    <source>
        <dbReference type="ARBA" id="ARBA00047174"/>
    </source>
</evidence>
<keyword evidence="7" id="KW-0560">Oxidoreductase</keyword>
<evidence type="ECO:0000256" key="14">
    <source>
        <dbReference type="ARBA" id="ARBA00045077"/>
    </source>
</evidence>
<organism evidence="19 20">
    <name type="scientific">Lomentospora prolificans</name>
    <dbReference type="NCBI Taxonomy" id="41688"/>
    <lineage>
        <taxon>Eukaryota</taxon>
        <taxon>Fungi</taxon>
        <taxon>Dikarya</taxon>
        <taxon>Ascomycota</taxon>
        <taxon>Pezizomycotina</taxon>
        <taxon>Sordariomycetes</taxon>
        <taxon>Hypocreomycetidae</taxon>
        <taxon>Microascales</taxon>
        <taxon>Microascaceae</taxon>
        <taxon>Lomentospora</taxon>
    </lineage>
</organism>
<dbReference type="GO" id="GO:0046872">
    <property type="term" value="F:metal ion binding"/>
    <property type="evidence" value="ECO:0007669"/>
    <property type="project" value="UniProtKB-KW"/>
</dbReference>
<keyword evidence="11" id="KW-0119">Carbohydrate metabolism</keyword>
<evidence type="ECO:0000256" key="6">
    <source>
        <dbReference type="ARBA" id="ARBA00023001"/>
    </source>
</evidence>